<dbReference type="InterPro" id="IPR017790">
    <property type="entry name" value="Penicillin-binding_protein_2"/>
</dbReference>
<keyword evidence="8" id="KW-0378">Hydrolase</keyword>
<comment type="similarity">
    <text evidence="3">Belongs to the transpeptidase family.</text>
</comment>
<dbReference type="GO" id="GO:0071972">
    <property type="term" value="F:peptidoglycan L,D-transpeptidase activity"/>
    <property type="evidence" value="ECO:0007669"/>
    <property type="project" value="TreeGrafter"/>
</dbReference>
<evidence type="ECO:0000259" key="14">
    <source>
        <dbReference type="Pfam" id="PF00905"/>
    </source>
</evidence>
<evidence type="ECO:0000256" key="4">
    <source>
        <dbReference type="ARBA" id="ARBA00022475"/>
    </source>
</evidence>
<dbReference type="SUPFAM" id="SSF56519">
    <property type="entry name" value="Penicillin binding protein dimerisation domain"/>
    <property type="match status" value="1"/>
</dbReference>
<organism evidence="16 17">
    <name type="scientific">Sporomusa malonica</name>
    <dbReference type="NCBI Taxonomy" id="112901"/>
    <lineage>
        <taxon>Bacteria</taxon>
        <taxon>Bacillati</taxon>
        <taxon>Bacillota</taxon>
        <taxon>Negativicutes</taxon>
        <taxon>Selenomonadales</taxon>
        <taxon>Sporomusaceae</taxon>
        <taxon>Sporomusa</taxon>
    </lineage>
</organism>
<keyword evidence="10" id="KW-0573">Peptidoglycan synthesis</keyword>
<dbReference type="STRING" id="112901.SAMN04488500_10790"/>
<evidence type="ECO:0000256" key="6">
    <source>
        <dbReference type="ARBA" id="ARBA00022670"/>
    </source>
</evidence>
<keyword evidence="13" id="KW-0961">Cell wall biogenesis/degradation</keyword>
<dbReference type="GO" id="GO:0071555">
    <property type="term" value="P:cell wall organization"/>
    <property type="evidence" value="ECO:0007669"/>
    <property type="project" value="UniProtKB-KW"/>
</dbReference>
<gene>
    <name evidence="16" type="ORF">SAMN04488500_10790</name>
</gene>
<dbReference type="InterPro" id="IPR005311">
    <property type="entry name" value="PBP_dimer"/>
</dbReference>
<dbReference type="InterPro" id="IPR012338">
    <property type="entry name" value="Beta-lactam/transpept-like"/>
</dbReference>
<sequence length="620" mass="67415">MVKTNSNRRLDGVALIVFLIFAALVSRLVILQLVQGEVFALQADNNRIRLMPITAPRGAFYDRNGTLLVSSRPGFTVSLVPISGPIADEVIVRLADILAMKPEDIKKKITQQDNPLAPIQIKHDVGPEIITRIEERRNQLEGVVIEVQAVRNYINNEMGAHLFGYVGEISEDELKKKKTEGYKTGDIVGKFGLEKVYDKELRGINGGSQIEVNVSGKPVQMLGKKEPVLGHGLILTIDAKIQKAAEKAIDDRLLYLQKQLGNPNAKAAAAVAINPQTGEILAMVSRPTFNPNLFNGGISSKDWSAINDNPFNPMQNRVIDAEYPPGSAFKIVTGTAALEMGKVTPEEKIFDSGQHWLVPKGNAHGAALGWIDFQVAMVKSDNVFFYELGNRLGIDNLEKWARAFGLGAPTGINLIGESEGLVANRKYKEKVYDEEWYLSETFDAAIGQGFQLTTPLQMASVISQIANGGHRYRPYLVSKIVSPEGQTVKSFVPEELGTLPISQKNLKTIRDSLRAVVAPGGTAAYIFEGFPIPIAGKTSTAENPHGDDHGWFVAYGPFDNPTIAVAVMVEQGGYGSDSAAPIARKIMEAAFNLPASKDMADIFAEKEAAKIGSTPAKPKQ</sequence>
<dbReference type="Pfam" id="PF00905">
    <property type="entry name" value="Transpeptidase"/>
    <property type="match status" value="1"/>
</dbReference>
<dbReference type="EMBL" id="FWXI01000007">
    <property type="protein sequence ID" value="SMC70795.1"/>
    <property type="molecule type" value="Genomic_DNA"/>
</dbReference>
<dbReference type="InterPro" id="IPR001460">
    <property type="entry name" value="PCN-bd_Tpept"/>
</dbReference>
<dbReference type="SUPFAM" id="SSF56601">
    <property type="entry name" value="beta-lactamase/transpeptidase-like"/>
    <property type="match status" value="1"/>
</dbReference>
<dbReference type="Proteomes" id="UP000192738">
    <property type="component" value="Unassembled WGS sequence"/>
</dbReference>
<dbReference type="PANTHER" id="PTHR30627:SF2">
    <property type="entry name" value="PEPTIDOGLYCAN D,D-TRANSPEPTIDASE MRDA"/>
    <property type="match status" value="1"/>
</dbReference>
<dbReference type="GO" id="GO:0008360">
    <property type="term" value="P:regulation of cell shape"/>
    <property type="evidence" value="ECO:0007669"/>
    <property type="project" value="UniProtKB-KW"/>
</dbReference>
<dbReference type="GO" id="GO:0006508">
    <property type="term" value="P:proteolysis"/>
    <property type="evidence" value="ECO:0007669"/>
    <property type="project" value="UniProtKB-KW"/>
</dbReference>
<evidence type="ECO:0000256" key="7">
    <source>
        <dbReference type="ARBA" id="ARBA00022692"/>
    </source>
</evidence>
<dbReference type="Gene3D" id="3.40.710.10">
    <property type="entry name" value="DD-peptidase/beta-lactamase superfamily"/>
    <property type="match status" value="1"/>
</dbReference>
<evidence type="ECO:0000259" key="15">
    <source>
        <dbReference type="Pfam" id="PF03717"/>
    </source>
</evidence>
<keyword evidence="12" id="KW-0472">Membrane</keyword>
<evidence type="ECO:0000256" key="3">
    <source>
        <dbReference type="ARBA" id="ARBA00007171"/>
    </source>
</evidence>
<dbReference type="InterPro" id="IPR050515">
    <property type="entry name" value="Beta-lactam/transpept"/>
</dbReference>
<dbReference type="AlphaFoldDB" id="A0A1W2BCU8"/>
<evidence type="ECO:0000256" key="2">
    <source>
        <dbReference type="ARBA" id="ARBA00004236"/>
    </source>
</evidence>
<evidence type="ECO:0000256" key="10">
    <source>
        <dbReference type="ARBA" id="ARBA00022984"/>
    </source>
</evidence>
<reference evidence="16 17" key="1">
    <citation type="submission" date="2017-04" db="EMBL/GenBank/DDBJ databases">
        <authorList>
            <person name="Afonso C.L."/>
            <person name="Miller P.J."/>
            <person name="Scott M.A."/>
            <person name="Spackman E."/>
            <person name="Goraichik I."/>
            <person name="Dimitrov K.M."/>
            <person name="Suarez D.L."/>
            <person name="Swayne D.E."/>
        </authorList>
    </citation>
    <scope>NUCLEOTIDE SEQUENCE [LARGE SCALE GENOMIC DNA]</scope>
    <source>
        <strain evidence="16 17">DSM 5090</strain>
    </source>
</reference>
<keyword evidence="4" id="KW-1003">Cell membrane</keyword>
<proteinExistence type="inferred from homology"/>
<evidence type="ECO:0000256" key="8">
    <source>
        <dbReference type="ARBA" id="ARBA00022801"/>
    </source>
</evidence>
<accession>A0A1W2BCU8</accession>
<keyword evidence="17" id="KW-1185">Reference proteome</keyword>
<dbReference type="RefSeq" id="WP_084575601.1">
    <property type="nucleotide sequence ID" value="NZ_CP155572.1"/>
</dbReference>
<evidence type="ECO:0000256" key="9">
    <source>
        <dbReference type="ARBA" id="ARBA00022960"/>
    </source>
</evidence>
<dbReference type="Gene3D" id="3.90.1310.10">
    <property type="entry name" value="Penicillin-binding protein 2a (Domain 2)"/>
    <property type="match status" value="1"/>
</dbReference>
<evidence type="ECO:0000256" key="12">
    <source>
        <dbReference type="ARBA" id="ARBA00023136"/>
    </source>
</evidence>
<evidence type="ECO:0000256" key="5">
    <source>
        <dbReference type="ARBA" id="ARBA00022519"/>
    </source>
</evidence>
<evidence type="ECO:0000256" key="13">
    <source>
        <dbReference type="ARBA" id="ARBA00023316"/>
    </source>
</evidence>
<dbReference type="GO" id="GO:0009002">
    <property type="term" value="F:serine-type D-Ala-D-Ala carboxypeptidase activity"/>
    <property type="evidence" value="ECO:0007669"/>
    <property type="project" value="InterPro"/>
</dbReference>
<dbReference type="GO" id="GO:0008658">
    <property type="term" value="F:penicillin binding"/>
    <property type="evidence" value="ECO:0007669"/>
    <property type="project" value="InterPro"/>
</dbReference>
<evidence type="ECO:0000256" key="11">
    <source>
        <dbReference type="ARBA" id="ARBA00022989"/>
    </source>
</evidence>
<dbReference type="GO" id="GO:0009252">
    <property type="term" value="P:peptidoglycan biosynthetic process"/>
    <property type="evidence" value="ECO:0007669"/>
    <property type="project" value="UniProtKB-KW"/>
</dbReference>
<dbReference type="PANTHER" id="PTHR30627">
    <property type="entry name" value="PEPTIDOGLYCAN D,D-TRANSPEPTIDASE"/>
    <property type="match status" value="1"/>
</dbReference>
<feature type="domain" description="Penicillin-binding protein dimerisation" evidence="15">
    <location>
        <begin position="53"/>
        <end position="220"/>
    </location>
</feature>
<evidence type="ECO:0000256" key="1">
    <source>
        <dbReference type="ARBA" id="ARBA00004167"/>
    </source>
</evidence>
<dbReference type="GO" id="GO:0005886">
    <property type="term" value="C:plasma membrane"/>
    <property type="evidence" value="ECO:0007669"/>
    <property type="project" value="UniProtKB-SubCell"/>
</dbReference>
<keyword evidence="5" id="KW-0997">Cell inner membrane</keyword>
<name>A0A1W2BCU8_9FIRM</name>
<evidence type="ECO:0000313" key="16">
    <source>
        <dbReference type="EMBL" id="SMC70795.1"/>
    </source>
</evidence>
<keyword evidence="7" id="KW-0812">Transmembrane</keyword>
<keyword evidence="9" id="KW-0133">Cell shape</keyword>
<evidence type="ECO:0000313" key="17">
    <source>
        <dbReference type="Proteomes" id="UP000192738"/>
    </source>
</evidence>
<keyword evidence="11" id="KW-1133">Transmembrane helix</keyword>
<dbReference type="OrthoDB" id="9770103at2"/>
<dbReference type="NCBIfam" id="TIGR03423">
    <property type="entry name" value="pbp2_mrdA"/>
    <property type="match status" value="1"/>
</dbReference>
<dbReference type="Gene3D" id="3.30.1390.30">
    <property type="entry name" value="Penicillin-binding protein 2a, domain 3"/>
    <property type="match status" value="1"/>
</dbReference>
<comment type="subcellular location">
    <subcellularLocation>
        <location evidence="2">Cell membrane</location>
    </subcellularLocation>
    <subcellularLocation>
        <location evidence="1">Membrane</location>
        <topology evidence="1">Single-pass membrane protein</topology>
    </subcellularLocation>
</comment>
<feature type="domain" description="Penicillin-binding protein transpeptidase" evidence="14">
    <location>
        <begin position="269"/>
        <end position="588"/>
    </location>
</feature>
<keyword evidence="6" id="KW-0645">Protease</keyword>
<protein>
    <submittedName>
        <fullName evidence="16">Penicillin-binding protein 2</fullName>
    </submittedName>
</protein>
<dbReference type="InterPro" id="IPR036138">
    <property type="entry name" value="PBP_dimer_sf"/>
</dbReference>
<dbReference type="Pfam" id="PF03717">
    <property type="entry name" value="PBP_dimer"/>
    <property type="match status" value="1"/>
</dbReference>